<dbReference type="EMBL" id="OY288114">
    <property type="protein sequence ID" value="CAJ0855480.1"/>
    <property type="molecule type" value="Genomic_DNA"/>
</dbReference>
<gene>
    <name evidence="2" type="ORF">AMST5_00837</name>
</gene>
<name>A0AA48RA41_9ZZZZ</name>
<sequence>MSFSDGSSFQEIEEKLKANRLELDDLFPEDGSKARKAWTTSETAEAQPVKAKYRDPVFQETWSGRGARPPYWVKKITAERGWMLEEFKRSGEYDV</sequence>
<dbReference type="Gene3D" id="3.30.160.510">
    <property type="entry name" value="Histone-like nucleoid-structuring protein H-NS"/>
    <property type="match status" value="1"/>
</dbReference>
<proteinExistence type="predicted"/>
<dbReference type="Pfam" id="PF00816">
    <property type="entry name" value="Histone_HNS"/>
    <property type="match status" value="1"/>
</dbReference>
<organism evidence="2">
    <name type="scientific">freshwater sediment metagenome</name>
    <dbReference type="NCBI Taxonomy" id="556182"/>
    <lineage>
        <taxon>unclassified sequences</taxon>
        <taxon>metagenomes</taxon>
        <taxon>ecological metagenomes</taxon>
    </lineage>
</organism>
<dbReference type="SUPFAM" id="SSF81273">
    <property type="entry name" value="H-NS histone-like proteins"/>
    <property type="match status" value="1"/>
</dbReference>
<feature type="domain" description="DNA-binding protein H-NS-like C-terminal" evidence="1">
    <location>
        <begin position="43"/>
        <end position="89"/>
    </location>
</feature>
<evidence type="ECO:0000259" key="1">
    <source>
        <dbReference type="SMART" id="SM00528"/>
    </source>
</evidence>
<dbReference type="InterPro" id="IPR027444">
    <property type="entry name" value="H-NS_C_dom"/>
</dbReference>
<dbReference type="SMART" id="SM00528">
    <property type="entry name" value="HNS"/>
    <property type="match status" value="1"/>
</dbReference>
<dbReference type="AlphaFoldDB" id="A0AA48RA41"/>
<dbReference type="GO" id="GO:0003677">
    <property type="term" value="F:DNA binding"/>
    <property type="evidence" value="ECO:0007669"/>
    <property type="project" value="InterPro"/>
</dbReference>
<reference evidence="2" key="1">
    <citation type="submission" date="2023-07" db="EMBL/GenBank/DDBJ databases">
        <authorList>
            <person name="Pelsma A.J. K."/>
        </authorList>
    </citation>
    <scope>NUCLEOTIDE SEQUENCE</scope>
</reference>
<protein>
    <recommendedName>
        <fullName evidence="1">DNA-binding protein H-NS-like C-terminal domain-containing protein</fullName>
    </recommendedName>
</protein>
<accession>A0AA48RA41</accession>
<evidence type="ECO:0000313" key="2">
    <source>
        <dbReference type="EMBL" id="CAJ0855480.1"/>
    </source>
</evidence>